<dbReference type="VEuPathDB" id="TrichDB:TVAG_483570"/>
<dbReference type="RefSeq" id="XP_001316342.1">
    <property type="nucleotide sequence ID" value="XM_001316307.1"/>
</dbReference>
<dbReference type="VEuPathDB" id="TrichDB:TVAGG3_0620570"/>
<dbReference type="KEGG" id="tva:4761968"/>
<accession>A2ETC9</accession>
<sequence length="175" mass="20098">MSQRQSNELQTAKDSLLSEMNFPGGGWHLQNITSIKHCVENFKISDTRLFILEIVNHMRNPKATCTMKFKLAQLLNLLKSFNIRGFDEIMIEFRNQILNSYIYLGDQQLGDAAVKMINNLWNIPLAVKPPPRQGLRLQRIKINTPSANVLRRISIQEFPYIGDNLRSSSPPPFSE</sequence>
<keyword evidence="2" id="KW-1185">Reference proteome</keyword>
<organism evidence="1 2">
    <name type="scientific">Trichomonas vaginalis (strain ATCC PRA-98 / G3)</name>
    <dbReference type="NCBI Taxonomy" id="412133"/>
    <lineage>
        <taxon>Eukaryota</taxon>
        <taxon>Metamonada</taxon>
        <taxon>Parabasalia</taxon>
        <taxon>Trichomonadida</taxon>
        <taxon>Trichomonadidae</taxon>
        <taxon>Trichomonas</taxon>
    </lineage>
</organism>
<protein>
    <submittedName>
        <fullName evidence="1">Uncharacterized protein</fullName>
    </submittedName>
</protein>
<dbReference type="EMBL" id="DS113485">
    <property type="protein sequence ID" value="EAY04119.1"/>
    <property type="molecule type" value="Genomic_DNA"/>
</dbReference>
<dbReference type="Proteomes" id="UP000001542">
    <property type="component" value="Unassembled WGS sequence"/>
</dbReference>
<reference evidence="1" key="2">
    <citation type="journal article" date="2007" name="Science">
        <title>Draft genome sequence of the sexually transmitted pathogen Trichomonas vaginalis.</title>
        <authorList>
            <person name="Carlton J.M."/>
            <person name="Hirt R.P."/>
            <person name="Silva J.C."/>
            <person name="Delcher A.L."/>
            <person name="Schatz M."/>
            <person name="Zhao Q."/>
            <person name="Wortman J.R."/>
            <person name="Bidwell S.L."/>
            <person name="Alsmark U.C.M."/>
            <person name="Besteiro S."/>
            <person name="Sicheritz-Ponten T."/>
            <person name="Noel C.J."/>
            <person name="Dacks J.B."/>
            <person name="Foster P.G."/>
            <person name="Simillion C."/>
            <person name="Van de Peer Y."/>
            <person name="Miranda-Saavedra D."/>
            <person name="Barton G.J."/>
            <person name="Westrop G.D."/>
            <person name="Mueller S."/>
            <person name="Dessi D."/>
            <person name="Fiori P.L."/>
            <person name="Ren Q."/>
            <person name="Paulsen I."/>
            <person name="Zhang H."/>
            <person name="Bastida-Corcuera F.D."/>
            <person name="Simoes-Barbosa A."/>
            <person name="Brown M.T."/>
            <person name="Hayes R.D."/>
            <person name="Mukherjee M."/>
            <person name="Okumura C.Y."/>
            <person name="Schneider R."/>
            <person name="Smith A.J."/>
            <person name="Vanacova S."/>
            <person name="Villalvazo M."/>
            <person name="Haas B.J."/>
            <person name="Pertea M."/>
            <person name="Feldblyum T.V."/>
            <person name="Utterback T.R."/>
            <person name="Shu C.L."/>
            <person name="Osoegawa K."/>
            <person name="de Jong P.J."/>
            <person name="Hrdy I."/>
            <person name="Horvathova L."/>
            <person name="Zubacova Z."/>
            <person name="Dolezal P."/>
            <person name="Malik S.B."/>
            <person name="Logsdon J.M. Jr."/>
            <person name="Henze K."/>
            <person name="Gupta A."/>
            <person name="Wang C.C."/>
            <person name="Dunne R.L."/>
            <person name="Upcroft J.A."/>
            <person name="Upcroft P."/>
            <person name="White O."/>
            <person name="Salzberg S.L."/>
            <person name="Tang P."/>
            <person name="Chiu C.-H."/>
            <person name="Lee Y.-S."/>
            <person name="Embley T.M."/>
            <person name="Coombs G.H."/>
            <person name="Mottram J.C."/>
            <person name="Tachezy J."/>
            <person name="Fraser-Liggett C.M."/>
            <person name="Johnson P.J."/>
        </authorList>
    </citation>
    <scope>NUCLEOTIDE SEQUENCE [LARGE SCALE GENOMIC DNA]</scope>
    <source>
        <strain evidence="1">G3</strain>
    </source>
</reference>
<reference evidence="1" key="1">
    <citation type="submission" date="2006-10" db="EMBL/GenBank/DDBJ databases">
        <authorList>
            <person name="Amadeo P."/>
            <person name="Zhao Q."/>
            <person name="Wortman J."/>
            <person name="Fraser-Liggett C."/>
            <person name="Carlton J."/>
        </authorList>
    </citation>
    <scope>NUCLEOTIDE SEQUENCE</scope>
    <source>
        <strain evidence="1">G3</strain>
    </source>
</reference>
<evidence type="ECO:0000313" key="2">
    <source>
        <dbReference type="Proteomes" id="UP000001542"/>
    </source>
</evidence>
<dbReference type="InParanoid" id="A2ETC9"/>
<name>A2ETC9_TRIV3</name>
<evidence type="ECO:0000313" key="1">
    <source>
        <dbReference type="EMBL" id="EAY04119.1"/>
    </source>
</evidence>
<gene>
    <name evidence="1" type="ORF">TVAG_483570</name>
</gene>
<dbReference type="AlphaFoldDB" id="A2ETC9"/>
<proteinExistence type="predicted"/>